<accession>A0A8D7ZUR0</accession>
<evidence type="ECO:0000313" key="1">
    <source>
        <dbReference type="EMBL" id="CAG6444782.1"/>
    </source>
</evidence>
<sequence length="243" mass="26744">MRPTGDRLLGRPAHHATGAVLSLGSHIGHILAGAPQPDAVLGEEDGAGPGERVVDHDWPERVHVFVGHVRRQRGEPIAKAYHSAARAVAEGLQRVQVHLGQTEVVDQQLLVWQLGRDVLCVQDGRGHLAGQGVRYDREVVPRAVVQRLGEPEQGQVLRVHLRVLLAAVADHVFLQVAQLLVRLRHNVLDRVILLAGRSQQYQQHTGRYHADQNQEEVFRPHGWIAKPAAAAAAGAEIKFLLLR</sequence>
<name>A0A8D7ZUR0_CULPI</name>
<proteinExistence type="predicted"/>
<dbReference type="EMBL" id="HBUE01003612">
    <property type="protein sequence ID" value="CAG6444782.1"/>
    <property type="molecule type" value="Transcribed_RNA"/>
</dbReference>
<dbReference type="AlphaFoldDB" id="A0A8D7ZUR0"/>
<reference evidence="1" key="1">
    <citation type="submission" date="2021-05" db="EMBL/GenBank/DDBJ databases">
        <authorList>
            <person name="Alioto T."/>
            <person name="Alioto T."/>
            <person name="Gomez Garrido J."/>
        </authorList>
    </citation>
    <scope>NUCLEOTIDE SEQUENCE</scope>
</reference>
<organism evidence="1">
    <name type="scientific">Culex pipiens</name>
    <name type="common">House mosquito</name>
    <dbReference type="NCBI Taxonomy" id="7175"/>
    <lineage>
        <taxon>Eukaryota</taxon>
        <taxon>Metazoa</taxon>
        <taxon>Ecdysozoa</taxon>
        <taxon>Arthropoda</taxon>
        <taxon>Hexapoda</taxon>
        <taxon>Insecta</taxon>
        <taxon>Pterygota</taxon>
        <taxon>Neoptera</taxon>
        <taxon>Endopterygota</taxon>
        <taxon>Diptera</taxon>
        <taxon>Nematocera</taxon>
        <taxon>Culicoidea</taxon>
        <taxon>Culicidae</taxon>
        <taxon>Culicinae</taxon>
        <taxon>Culicini</taxon>
        <taxon>Culex</taxon>
        <taxon>Culex</taxon>
    </lineage>
</organism>
<protein>
    <submittedName>
        <fullName evidence="1">(northern house mosquito) hypothetical protein</fullName>
    </submittedName>
</protein>